<accession>A0AAV7NI35</accession>
<dbReference type="AlphaFoldDB" id="A0AAV7NI35"/>
<evidence type="ECO:0000313" key="2">
    <source>
        <dbReference type="Proteomes" id="UP001066276"/>
    </source>
</evidence>
<protein>
    <submittedName>
        <fullName evidence="1">Uncharacterized protein</fullName>
    </submittedName>
</protein>
<evidence type="ECO:0000313" key="1">
    <source>
        <dbReference type="EMBL" id="KAJ1114565.1"/>
    </source>
</evidence>
<reference evidence="1" key="1">
    <citation type="journal article" date="2022" name="bioRxiv">
        <title>Sequencing and chromosome-scale assembly of the giantPleurodeles waltlgenome.</title>
        <authorList>
            <person name="Brown T."/>
            <person name="Elewa A."/>
            <person name="Iarovenko S."/>
            <person name="Subramanian E."/>
            <person name="Araus A.J."/>
            <person name="Petzold A."/>
            <person name="Susuki M."/>
            <person name="Suzuki K.-i.T."/>
            <person name="Hayashi T."/>
            <person name="Toyoda A."/>
            <person name="Oliveira C."/>
            <person name="Osipova E."/>
            <person name="Leigh N.D."/>
            <person name="Simon A."/>
            <person name="Yun M.H."/>
        </authorList>
    </citation>
    <scope>NUCLEOTIDE SEQUENCE</scope>
    <source>
        <strain evidence="1">20211129_DDA</strain>
        <tissue evidence="1">Liver</tissue>
    </source>
</reference>
<keyword evidence="2" id="KW-1185">Reference proteome</keyword>
<proteinExistence type="predicted"/>
<gene>
    <name evidence="1" type="ORF">NDU88_002800</name>
</gene>
<name>A0AAV7NI35_PLEWA</name>
<sequence>MRTFQHVITDHPCHIYHQKQGMAMGTCFAPSYANSLVGWWEKHVAWAEENDPWKENGALRVMRDEKGRDRISKLRQLESQYTIEMQTWTLKGLNVDEEMWTYIG</sequence>
<dbReference type="Proteomes" id="UP001066276">
    <property type="component" value="Chromosome 8"/>
</dbReference>
<organism evidence="1 2">
    <name type="scientific">Pleurodeles waltl</name>
    <name type="common">Iberian ribbed newt</name>
    <dbReference type="NCBI Taxonomy" id="8319"/>
    <lineage>
        <taxon>Eukaryota</taxon>
        <taxon>Metazoa</taxon>
        <taxon>Chordata</taxon>
        <taxon>Craniata</taxon>
        <taxon>Vertebrata</taxon>
        <taxon>Euteleostomi</taxon>
        <taxon>Amphibia</taxon>
        <taxon>Batrachia</taxon>
        <taxon>Caudata</taxon>
        <taxon>Salamandroidea</taxon>
        <taxon>Salamandridae</taxon>
        <taxon>Pleurodelinae</taxon>
        <taxon>Pleurodeles</taxon>
    </lineage>
</organism>
<comment type="caution">
    <text evidence="1">The sequence shown here is derived from an EMBL/GenBank/DDBJ whole genome shotgun (WGS) entry which is preliminary data.</text>
</comment>
<dbReference type="EMBL" id="JANPWB010000012">
    <property type="protein sequence ID" value="KAJ1114565.1"/>
    <property type="molecule type" value="Genomic_DNA"/>
</dbReference>